<accession>A0ABU3R478</accession>
<keyword evidence="10" id="KW-0812">Transmembrane</keyword>
<evidence type="ECO:0000313" key="12">
    <source>
        <dbReference type="EMBL" id="MDU0114486.1"/>
    </source>
</evidence>
<evidence type="ECO:0000256" key="4">
    <source>
        <dbReference type="ARBA" id="ARBA00022475"/>
    </source>
</evidence>
<keyword evidence="8" id="KW-0418">Kinase</keyword>
<evidence type="ECO:0000256" key="5">
    <source>
        <dbReference type="ARBA" id="ARBA00022553"/>
    </source>
</evidence>
<evidence type="ECO:0000256" key="8">
    <source>
        <dbReference type="ARBA" id="ARBA00022777"/>
    </source>
</evidence>
<dbReference type="Gene3D" id="1.10.287.130">
    <property type="match status" value="1"/>
</dbReference>
<dbReference type="Pfam" id="PF00512">
    <property type="entry name" value="HisKA"/>
    <property type="match status" value="1"/>
</dbReference>
<dbReference type="PROSITE" id="PS50109">
    <property type="entry name" value="HIS_KIN"/>
    <property type="match status" value="1"/>
</dbReference>
<dbReference type="InterPro" id="IPR036890">
    <property type="entry name" value="HATPase_C_sf"/>
</dbReference>
<gene>
    <name evidence="12" type="ORF">RT723_16105</name>
</gene>
<dbReference type="CDD" id="cd00082">
    <property type="entry name" value="HisKA"/>
    <property type="match status" value="1"/>
</dbReference>
<evidence type="ECO:0000256" key="7">
    <source>
        <dbReference type="ARBA" id="ARBA00022741"/>
    </source>
</evidence>
<keyword evidence="4" id="KW-1003">Cell membrane</keyword>
<evidence type="ECO:0000256" key="9">
    <source>
        <dbReference type="ARBA" id="ARBA00022840"/>
    </source>
</evidence>
<dbReference type="PRINTS" id="PR00344">
    <property type="entry name" value="BCTRLSENSOR"/>
</dbReference>
<comment type="subcellular location">
    <subcellularLocation>
        <location evidence="2">Cell membrane</location>
        <topology evidence="2">Multi-pass membrane protein</topology>
    </subcellularLocation>
</comment>
<dbReference type="PANTHER" id="PTHR44936">
    <property type="entry name" value="SENSOR PROTEIN CREC"/>
    <property type="match status" value="1"/>
</dbReference>
<dbReference type="InterPro" id="IPR050980">
    <property type="entry name" value="2C_sensor_his_kinase"/>
</dbReference>
<evidence type="ECO:0000256" key="10">
    <source>
        <dbReference type="SAM" id="Phobius"/>
    </source>
</evidence>
<keyword evidence="6" id="KW-0808">Transferase</keyword>
<dbReference type="SUPFAM" id="SSF55874">
    <property type="entry name" value="ATPase domain of HSP90 chaperone/DNA topoisomerase II/histidine kinase"/>
    <property type="match status" value="1"/>
</dbReference>
<evidence type="ECO:0000256" key="6">
    <source>
        <dbReference type="ARBA" id="ARBA00022679"/>
    </source>
</evidence>
<dbReference type="Pfam" id="PF02518">
    <property type="entry name" value="HATPase_c"/>
    <property type="match status" value="1"/>
</dbReference>
<evidence type="ECO:0000256" key="1">
    <source>
        <dbReference type="ARBA" id="ARBA00000085"/>
    </source>
</evidence>
<evidence type="ECO:0000256" key="3">
    <source>
        <dbReference type="ARBA" id="ARBA00012438"/>
    </source>
</evidence>
<dbReference type="SMART" id="SM00388">
    <property type="entry name" value="HisKA"/>
    <property type="match status" value="1"/>
</dbReference>
<dbReference type="Gene3D" id="3.30.565.10">
    <property type="entry name" value="Histidine kinase-like ATPase, C-terminal domain"/>
    <property type="match status" value="1"/>
</dbReference>
<dbReference type="InterPro" id="IPR036097">
    <property type="entry name" value="HisK_dim/P_sf"/>
</dbReference>
<proteinExistence type="predicted"/>
<keyword evidence="5" id="KW-0597">Phosphoprotein</keyword>
<reference evidence="12 13" key="1">
    <citation type="submission" date="2023-10" db="EMBL/GenBank/DDBJ databases">
        <title>Psychrosphaera aquimaarina strain SW33 isolated from seawater.</title>
        <authorList>
            <person name="Bayburt H."/>
            <person name="Kim J.M."/>
            <person name="Choi B.J."/>
            <person name="Jeon C.O."/>
        </authorList>
    </citation>
    <scope>NUCLEOTIDE SEQUENCE [LARGE SCALE GENOMIC DNA]</scope>
    <source>
        <strain evidence="12 13">KCTC 52743</strain>
    </source>
</reference>
<dbReference type="SMART" id="SM00387">
    <property type="entry name" value="HATPase_c"/>
    <property type="match status" value="1"/>
</dbReference>
<dbReference type="InterPro" id="IPR003661">
    <property type="entry name" value="HisK_dim/P_dom"/>
</dbReference>
<dbReference type="RefSeq" id="WP_315948125.1">
    <property type="nucleotide sequence ID" value="NZ_JAWCUA010000010.1"/>
</dbReference>
<sequence>MLRLFLSLYFAICLGLVIINYASSFLYQHLQDQFYTDKDNELNNLSQLASAFSQLSLSQIQDSIPYDAQLIEAEDMSLQPEQTSAIDSGSVISLFDNQQNLNLYVKHQQQQLLKIGPIKLSNSSAELANGIIIFSYLILAVFVLIWSRILWRDLTTLKVMAEQVKQGQFTPNTLIKKQSVIYPIVSSFNLMASKIEQLISSQKQMTQAISHDIKTPLARLKFSLAILNSQPQLITKTTDEMLQDVEEIDQLTSELLTYARLENKQVLKIEQVDLQQLMHNTADKLSRNSDLTLDINCNQANAFYCDGHLIERCLQNLITNGFKYAKSKVKVTLITHNKQLTLTVEDDGEGIQAKHHKAVLNPFNRVDNNTSKSGFGLGLAIVNKIVIWHSGQLQISSSSMGGALITITIPDHRYYPSNKM</sequence>
<evidence type="ECO:0000256" key="2">
    <source>
        <dbReference type="ARBA" id="ARBA00004651"/>
    </source>
</evidence>
<comment type="catalytic activity">
    <reaction evidence="1">
        <text>ATP + protein L-histidine = ADP + protein N-phospho-L-histidine.</text>
        <dbReference type="EC" id="2.7.13.3"/>
    </reaction>
</comment>
<protein>
    <recommendedName>
        <fullName evidence="3">histidine kinase</fullName>
        <ecNumber evidence="3">2.7.13.3</ecNumber>
    </recommendedName>
</protein>
<keyword evidence="10" id="KW-1133">Transmembrane helix</keyword>
<evidence type="ECO:0000259" key="11">
    <source>
        <dbReference type="PROSITE" id="PS50109"/>
    </source>
</evidence>
<name>A0ABU3R478_9GAMM</name>
<feature type="domain" description="Histidine kinase" evidence="11">
    <location>
        <begin position="208"/>
        <end position="413"/>
    </location>
</feature>
<dbReference type="EMBL" id="JAWCUA010000010">
    <property type="protein sequence ID" value="MDU0114486.1"/>
    <property type="molecule type" value="Genomic_DNA"/>
</dbReference>
<keyword evidence="10" id="KW-0472">Membrane</keyword>
<dbReference type="PANTHER" id="PTHR44936:SF10">
    <property type="entry name" value="SENSOR PROTEIN RSTB"/>
    <property type="match status" value="1"/>
</dbReference>
<dbReference type="EC" id="2.7.13.3" evidence="3"/>
<feature type="transmembrane region" description="Helical" evidence="10">
    <location>
        <begin position="127"/>
        <end position="151"/>
    </location>
</feature>
<dbReference type="InterPro" id="IPR005467">
    <property type="entry name" value="His_kinase_dom"/>
</dbReference>
<dbReference type="Proteomes" id="UP001257914">
    <property type="component" value="Unassembled WGS sequence"/>
</dbReference>
<dbReference type="GO" id="GO:0005524">
    <property type="term" value="F:ATP binding"/>
    <property type="evidence" value="ECO:0007669"/>
    <property type="project" value="UniProtKB-KW"/>
</dbReference>
<keyword evidence="13" id="KW-1185">Reference proteome</keyword>
<dbReference type="SUPFAM" id="SSF47384">
    <property type="entry name" value="Homodimeric domain of signal transducing histidine kinase"/>
    <property type="match status" value="1"/>
</dbReference>
<dbReference type="InterPro" id="IPR003594">
    <property type="entry name" value="HATPase_dom"/>
</dbReference>
<organism evidence="12 13">
    <name type="scientific">Psychrosphaera aquimarina</name>
    <dbReference type="NCBI Taxonomy" id="2044854"/>
    <lineage>
        <taxon>Bacteria</taxon>
        <taxon>Pseudomonadati</taxon>
        <taxon>Pseudomonadota</taxon>
        <taxon>Gammaproteobacteria</taxon>
        <taxon>Alteromonadales</taxon>
        <taxon>Pseudoalteromonadaceae</taxon>
        <taxon>Psychrosphaera</taxon>
    </lineage>
</organism>
<evidence type="ECO:0000313" key="13">
    <source>
        <dbReference type="Proteomes" id="UP001257914"/>
    </source>
</evidence>
<keyword evidence="7" id="KW-0547">Nucleotide-binding</keyword>
<dbReference type="InterPro" id="IPR004358">
    <property type="entry name" value="Sig_transdc_His_kin-like_C"/>
</dbReference>
<comment type="caution">
    <text evidence="12">The sequence shown here is derived from an EMBL/GenBank/DDBJ whole genome shotgun (WGS) entry which is preliminary data.</text>
</comment>
<keyword evidence="9 12" id="KW-0067">ATP-binding</keyword>